<comment type="caution">
    <text evidence="1">The sequence shown here is derived from an EMBL/GenBank/DDBJ whole genome shotgun (WGS) entry which is preliminary data.</text>
</comment>
<dbReference type="SUPFAM" id="SSF56801">
    <property type="entry name" value="Acetyl-CoA synthetase-like"/>
    <property type="match status" value="1"/>
</dbReference>
<reference evidence="1" key="1">
    <citation type="journal article" date="2014" name="Int. J. Syst. Evol. Microbiol.">
        <title>Complete genome sequence of Corynebacterium casei LMG S-19264T (=DSM 44701T), isolated from a smear-ripened cheese.</title>
        <authorList>
            <consortium name="US DOE Joint Genome Institute (JGI-PGF)"/>
            <person name="Walter F."/>
            <person name="Albersmeier A."/>
            <person name="Kalinowski J."/>
            <person name="Ruckert C."/>
        </authorList>
    </citation>
    <scope>NUCLEOTIDE SEQUENCE</scope>
    <source>
        <strain evidence="1">VKM Ac-1069</strain>
    </source>
</reference>
<dbReference type="InterPro" id="IPR053158">
    <property type="entry name" value="CapK_Type1_Caps_Biosynth"/>
</dbReference>
<keyword evidence="2" id="KW-1185">Reference proteome</keyword>
<evidence type="ECO:0000313" key="2">
    <source>
        <dbReference type="Proteomes" id="UP001143463"/>
    </source>
</evidence>
<dbReference type="PANTHER" id="PTHR36932:SF1">
    <property type="entry name" value="CAPSULAR POLYSACCHARIDE BIOSYNTHESIS PROTEIN"/>
    <property type="match status" value="1"/>
</dbReference>
<organism evidence="1 2">
    <name type="scientific">Pseudonocardia halophobica</name>
    <dbReference type="NCBI Taxonomy" id="29401"/>
    <lineage>
        <taxon>Bacteria</taxon>
        <taxon>Bacillati</taxon>
        <taxon>Actinomycetota</taxon>
        <taxon>Actinomycetes</taxon>
        <taxon>Pseudonocardiales</taxon>
        <taxon>Pseudonocardiaceae</taxon>
        <taxon>Pseudonocardia</taxon>
    </lineage>
</organism>
<dbReference type="RefSeq" id="WP_051736555.1">
    <property type="nucleotide sequence ID" value="NZ_BAAAUZ010000025.1"/>
</dbReference>
<accession>A0A9W6L328</accession>
<dbReference type="EMBL" id="BSFQ01000007">
    <property type="protein sequence ID" value="GLL11211.1"/>
    <property type="molecule type" value="Genomic_DNA"/>
</dbReference>
<reference evidence="1" key="2">
    <citation type="submission" date="2023-01" db="EMBL/GenBank/DDBJ databases">
        <authorList>
            <person name="Sun Q."/>
            <person name="Evtushenko L."/>
        </authorList>
    </citation>
    <scope>NUCLEOTIDE SEQUENCE</scope>
    <source>
        <strain evidence="1">VKM Ac-1069</strain>
    </source>
</reference>
<sequence>MIAPTLPSTLLPSVLRTPVLVGAVLARRPVLRRRDRWTRDRLQAHQARELDRLRRHAYAHSPFYRRLHAGRLDAPLCELPVLTKAQLMEHFDEVSTRPDVRLAATEAYLARARGDELFRGRYYVAGTAGTTGRRGVFVWGFAEWVHVVSSYDRAFDWAGSVAGPTRRVKTAIVSSTDPSHQSARVGASIHSRWVPTLRLDAGEDPDSIVEQLNTWRPQMLIAYASMLRLLAARQLGGHLAIAPRFVFSASEVLTDSTRQLATQAWGTVPHDVYAATETAAIAAECGLHQGMHLFEDLVISEIVDEHDQPVPAGTYGAKVLVTVLFSRTLPLIRYEMSDSVSPAGQHDCPCGRPYALITGVQGREQEALTFPTAQGGLRAVHPIVFHHVMDPVHTAGWQINQLPDGELEVLLLPAGPVGPVDEVEKALVRRDLAEALTEQGVLPPPVRVRTLTAIPRTSLGKAPLVQATRPYTPTP</sequence>
<dbReference type="AlphaFoldDB" id="A0A9W6L328"/>
<dbReference type="PANTHER" id="PTHR36932">
    <property type="entry name" value="CAPSULAR POLYSACCHARIDE BIOSYNTHESIS PROTEIN"/>
    <property type="match status" value="1"/>
</dbReference>
<protein>
    <submittedName>
        <fullName evidence="1">Coenzyme F390 synthetase</fullName>
    </submittedName>
</protein>
<gene>
    <name evidence="1" type="ORF">GCM10017577_23520</name>
</gene>
<evidence type="ECO:0000313" key="1">
    <source>
        <dbReference type="EMBL" id="GLL11211.1"/>
    </source>
</evidence>
<name>A0A9W6L328_9PSEU</name>
<dbReference type="InterPro" id="IPR042099">
    <property type="entry name" value="ANL_N_sf"/>
</dbReference>
<dbReference type="Proteomes" id="UP001143463">
    <property type="component" value="Unassembled WGS sequence"/>
</dbReference>
<dbReference type="Gene3D" id="3.40.50.12780">
    <property type="entry name" value="N-terminal domain of ligase-like"/>
    <property type="match status" value="1"/>
</dbReference>
<proteinExistence type="predicted"/>